<evidence type="ECO:0000313" key="1">
    <source>
        <dbReference type="EMBL" id="PVH92005.1"/>
    </source>
</evidence>
<dbReference type="AlphaFoldDB" id="A0A2V1D1Y8"/>
<keyword evidence="2" id="KW-1185">Reference proteome</keyword>
<name>A0A2V1D1Y8_9PLEO</name>
<dbReference type="EMBL" id="KZ805738">
    <property type="protein sequence ID" value="PVH92005.1"/>
    <property type="molecule type" value="Genomic_DNA"/>
</dbReference>
<dbReference type="Proteomes" id="UP000244855">
    <property type="component" value="Unassembled WGS sequence"/>
</dbReference>
<sequence>MHLPRELRDKIYRLSLCSFSEQPTEFKLSNLRDRQRVRHSSNISLLCVNRQIHLEAYDIMVKTNCFLRIELGSGIPNMLRLPVPVVCTNEVAIDRFKGYAASIRLNVGEFGNSTEIALRWPPESYMLLARDLDMFCQALSDVDFYREGVTRNLEMAITIGPYEQSPPADFYTDKIQQYLLQPFRKQLRALKGVTIQGRVSPELATVTRSETLADAASPEKILEDLMDGKDTGARHYRERKFREALTIWLDAASEVEKIHKSSSWATIVTRGGPTFLTALSEAFYLTKLNIVHLILQQFTAPSDFFTGSILAEDALYMALQAMRRDFWSDGYKWSPSPVQLTKLRYRWAMFLRVRGDPDDKQAALRRINGALRSAPDDVLVLREKELIIRWIDQDQ</sequence>
<reference evidence="1 2" key="1">
    <citation type="journal article" date="2018" name="Sci. Rep.">
        <title>Comparative genomics provides insights into the lifestyle and reveals functional heterogeneity of dark septate endophytic fungi.</title>
        <authorList>
            <person name="Knapp D.G."/>
            <person name="Nemeth J.B."/>
            <person name="Barry K."/>
            <person name="Hainaut M."/>
            <person name="Henrissat B."/>
            <person name="Johnson J."/>
            <person name="Kuo A."/>
            <person name="Lim J.H.P."/>
            <person name="Lipzen A."/>
            <person name="Nolan M."/>
            <person name="Ohm R.A."/>
            <person name="Tamas L."/>
            <person name="Grigoriev I.V."/>
            <person name="Spatafora J.W."/>
            <person name="Nagy L.G."/>
            <person name="Kovacs G.M."/>
        </authorList>
    </citation>
    <scope>NUCLEOTIDE SEQUENCE [LARGE SCALE GENOMIC DNA]</scope>
    <source>
        <strain evidence="1 2">DSE2036</strain>
    </source>
</reference>
<organism evidence="1 2">
    <name type="scientific">Periconia macrospinosa</name>
    <dbReference type="NCBI Taxonomy" id="97972"/>
    <lineage>
        <taxon>Eukaryota</taxon>
        <taxon>Fungi</taxon>
        <taxon>Dikarya</taxon>
        <taxon>Ascomycota</taxon>
        <taxon>Pezizomycotina</taxon>
        <taxon>Dothideomycetes</taxon>
        <taxon>Pleosporomycetidae</taxon>
        <taxon>Pleosporales</taxon>
        <taxon>Massarineae</taxon>
        <taxon>Periconiaceae</taxon>
        <taxon>Periconia</taxon>
    </lineage>
</organism>
<gene>
    <name evidence="1" type="ORF">DM02DRAFT_605897</name>
</gene>
<evidence type="ECO:0000313" key="2">
    <source>
        <dbReference type="Proteomes" id="UP000244855"/>
    </source>
</evidence>
<protein>
    <submittedName>
        <fullName evidence="1">Uncharacterized protein</fullName>
    </submittedName>
</protein>
<accession>A0A2V1D1Y8</accession>
<proteinExistence type="predicted"/>
<dbReference type="OrthoDB" id="5229512at2759"/>